<accession>A0A6A6B898</accession>
<organism evidence="2 3">
    <name type="scientific">Aplosporella prunicola CBS 121167</name>
    <dbReference type="NCBI Taxonomy" id="1176127"/>
    <lineage>
        <taxon>Eukaryota</taxon>
        <taxon>Fungi</taxon>
        <taxon>Dikarya</taxon>
        <taxon>Ascomycota</taxon>
        <taxon>Pezizomycotina</taxon>
        <taxon>Dothideomycetes</taxon>
        <taxon>Dothideomycetes incertae sedis</taxon>
        <taxon>Botryosphaeriales</taxon>
        <taxon>Aplosporellaceae</taxon>
        <taxon>Aplosporella</taxon>
    </lineage>
</organism>
<protein>
    <submittedName>
        <fullName evidence="2">Uncharacterized protein</fullName>
    </submittedName>
</protein>
<feature type="compositionally biased region" description="Basic residues" evidence="1">
    <location>
        <begin position="30"/>
        <end position="48"/>
    </location>
</feature>
<evidence type="ECO:0000313" key="2">
    <source>
        <dbReference type="EMBL" id="KAF2139011.1"/>
    </source>
</evidence>
<gene>
    <name evidence="2" type="ORF">K452DRAFT_79475</name>
</gene>
<proteinExistence type="predicted"/>
<dbReference type="Proteomes" id="UP000799438">
    <property type="component" value="Unassembled WGS sequence"/>
</dbReference>
<name>A0A6A6B898_9PEZI</name>
<evidence type="ECO:0000313" key="3">
    <source>
        <dbReference type="Proteomes" id="UP000799438"/>
    </source>
</evidence>
<feature type="region of interest" description="Disordered" evidence="1">
    <location>
        <begin position="102"/>
        <end position="121"/>
    </location>
</feature>
<keyword evidence="3" id="KW-1185">Reference proteome</keyword>
<dbReference type="RefSeq" id="XP_033394724.1">
    <property type="nucleotide sequence ID" value="XM_033547154.1"/>
</dbReference>
<evidence type="ECO:0000256" key="1">
    <source>
        <dbReference type="SAM" id="MobiDB-lite"/>
    </source>
</evidence>
<sequence>MTKAGKRSSQSARGKSSERGGDAQQPRELWRRRRRGMRKKKIKKQRYRQKGDLYKGAAVPERRRNPRAVKVSTPAAVAPDELSRIPTARWAVGRPMCGKPTGGVGHRGQAHSHTPNSIEPSRIARRRHMLSLQAANDHSFCTLPPPSGSTYPSCGYWHGATAYARSSPPCYWSGPCWCLCEEYALVHSSAARVTNAPVAACRCCTYSGCFGQRLRSLFVTAA</sequence>
<dbReference type="AlphaFoldDB" id="A0A6A6B898"/>
<feature type="region of interest" description="Disordered" evidence="1">
    <location>
        <begin position="1"/>
        <end position="52"/>
    </location>
</feature>
<dbReference type="GeneID" id="54304661"/>
<reference evidence="2" key="1">
    <citation type="journal article" date="2020" name="Stud. Mycol.">
        <title>101 Dothideomycetes genomes: a test case for predicting lifestyles and emergence of pathogens.</title>
        <authorList>
            <person name="Haridas S."/>
            <person name="Albert R."/>
            <person name="Binder M."/>
            <person name="Bloem J."/>
            <person name="Labutti K."/>
            <person name="Salamov A."/>
            <person name="Andreopoulos B."/>
            <person name="Baker S."/>
            <person name="Barry K."/>
            <person name="Bills G."/>
            <person name="Bluhm B."/>
            <person name="Cannon C."/>
            <person name="Castanera R."/>
            <person name="Culley D."/>
            <person name="Daum C."/>
            <person name="Ezra D."/>
            <person name="Gonzalez J."/>
            <person name="Henrissat B."/>
            <person name="Kuo A."/>
            <person name="Liang C."/>
            <person name="Lipzen A."/>
            <person name="Lutzoni F."/>
            <person name="Magnuson J."/>
            <person name="Mondo S."/>
            <person name="Nolan M."/>
            <person name="Ohm R."/>
            <person name="Pangilinan J."/>
            <person name="Park H.-J."/>
            <person name="Ramirez L."/>
            <person name="Alfaro M."/>
            <person name="Sun H."/>
            <person name="Tritt A."/>
            <person name="Yoshinaga Y."/>
            <person name="Zwiers L.-H."/>
            <person name="Turgeon B."/>
            <person name="Goodwin S."/>
            <person name="Spatafora J."/>
            <person name="Crous P."/>
            <person name="Grigoriev I."/>
        </authorList>
    </citation>
    <scope>NUCLEOTIDE SEQUENCE</scope>
    <source>
        <strain evidence="2">CBS 121167</strain>
    </source>
</reference>
<dbReference type="EMBL" id="ML995494">
    <property type="protein sequence ID" value="KAF2139011.1"/>
    <property type="molecule type" value="Genomic_DNA"/>
</dbReference>